<sequence length="83" mass="9680">MRNAFFQCFKKDFYPDIDHNALEYTPFLIAFRMKFETLSTPAKDSLIKAYPIFGRLDEVQAYATVFEAIIGNVKRDCARNCQD</sequence>
<proteinExistence type="predicted"/>
<evidence type="ECO:0000313" key="2">
    <source>
        <dbReference type="Proteomes" id="UP000005239"/>
    </source>
</evidence>
<accession>A0A8R1U6A7</accession>
<evidence type="ECO:0000313" key="1">
    <source>
        <dbReference type="EnsemblMetazoa" id="PPA05091.1"/>
    </source>
</evidence>
<name>A0A2A6C0M4_PRIPA</name>
<reference evidence="1" key="2">
    <citation type="submission" date="2022-06" db="UniProtKB">
        <authorList>
            <consortium name="EnsemblMetazoa"/>
        </authorList>
    </citation>
    <scope>IDENTIFICATION</scope>
    <source>
        <strain evidence="1">PS312</strain>
    </source>
</reference>
<protein>
    <submittedName>
        <fullName evidence="1">Uncharacterized protein</fullName>
    </submittedName>
</protein>
<accession>A0A2A6C0M4</accession>
<dbReference type="Proteomes" id="UP000005239">
    <property type="component" value="Unassembled WGS sequence"/>
</dbReference>
<keyword evidence="2" id="KW-1185">Reference proteome</keyword>
<gene>
    <name evidence="1" type="primary">WBGene00094645</name>
</gene>
<organism evidence="1 2">
    <name type="scientific">Pristionchus pacificus</name>
    <name type="common">Parasitic nematode worm</name>
    <dbReference type="NCBI Taxonomy" id="54126"/>
    <lineage>
        <taxon>Eukaryota</taxon>
        <taxon>Metazoa</taxon>
        <taxon>Ecdysozoa</taxon>
        <taxon>Nematoda</taxon>
        <taxon>Chromadorea</taxon>
        <taxon>Rhabditida</taxon>
        <taxon>Rhabditina</taxon>
        <taxon>Diplogasteromorpha</taxon>
        <taxon>Diplogasteroidea</taxon>
        <taxon>Neodiplogasteridae</taxon>
        <taxon>Pristionchus</taxon>
    </lineage>
</organism>
<dbReference type="AlphaFoldDB" id="A0A2A6C0M4"/>
<reference evidence="2" key="1">
    <citation type="journal article" date="2008" name="Nat. Genet.">
        <title>The Pristionchus pacificus genome provides a unique perspective on nematode lifestyle and parasitism.</title>
        <authorList>
            <person name="Dieterich C."/>
            <person name="Clifton S.W."/>
            <person name="Schuster L.N."/>
            <person name="Chinwalla A."/>
            <person name="Delehaunty K."/>
            <person name="Dinkelacker I."/>
            <person name="Fulton L."/>
            <person name="Fulton R."/>
            <person name="Godfrey J."/>
            <person name="Minx P."/>
            <person name="Mitreva M."/>
            <person name="Roeseler W."/>
            <person name="Tian H."/>
            <person name="Witte H."/>
            <person name="Yang S.P."/>
            <person name="Wilson R.K."/>
            <person name="Sommer R.J."/>
        </authorList>
    </citation>
    <scope>NUCLEOTIDE SEQUENCE [LARGE SCALE GENOMIC DNA]</scope>
    <source>
        <strain evidence="2">PS312</strain>
    </source>
</reference>
<dbReference type="EnsemblMetazoa" id="PPA05091.1">
    <property type="protein sequence ID" value="PPA05091.1"/>
    <property type="gene ID" value="WBGene00094645"/>
</dbReference>